<dbReference type="CDD" id="cd09272">
    <property type="entry name" value="RNase_HI_RT_Ty1"/>
    <property type="match status" value="1"/>
</dbReference>
<gene>
    <name evidence="5" type="ORF">Tci_009182</name>
</gene>
<dbReference type="InterPro" id="IPR012337">
    <property type="entry name" value="RNaseH-like_sf"/>
</dbReference>
<reference evidence="5" key="1">
    <citation type="journal article" date="2019" name="Sci. Rep.">
        <title>Draft genome of Tanacetum cinerariifolium, the natural source of mosquito coil.</title>
        <authorList>
            <person name="Yamashiro T."/>
            <person name="Shiraishi A."/>
            <person name="Satake H."/>
            <person name="Nakayama K."/>
        </authorList>
    </citation>
    <scope>NUCLEOTIDE SEQUENCE</scope>
</reference>
<dbReference type="PANTHER" id="PTHR42648:SF32">
    <property type="entry name" value="RIBONUCLEASE H-LIKE DOMAIN, GAG-PRE-INTEGRASE DOMAIN PROTEIN-RELATED"/>
    <property type="match status" value="1"/>
</dbReference>
<feature type="domain" description="Reverse transcriptase Ty1/copia-type" evidence="4">
    <location>
        <begin position="724"/>
        <end position="773"/>
    </location>
</feature>
<dbReference type="SUPFAM" id="SSF53098">
    <property type="entry name" value="Ribonuclease H-like"/>
    <property type="match status" value="1"/>
</dbReference>
<dbReference type="GO" id="GO:0003676">
    <property type="term" value="F:nucleic acid binding"/>
    <property type="evidence" value="ECO:0007669"/>
    <property type="project" value="InterPro"/>
</dbReference>
<accession>A0A6L2JNH6</accession>
<dbReference type="PANTHER" id="PTHR42648">
    <property type="entry name" value="TRANSPOSASE, PUTATIVE-RELATED"/>
    <property type="match status" value="1"/>
</dbReference>
<protein>
    <submittedName>
        <fullName evidence="5">Retrovirus-related Pol polyprotein from transposon TNT 1-94</fullName>
    </submittedName>
</protein>
<evidence type="ECO:0000256" key="2">
    <source>
        <dbReference type="ARBA" id="ARBA00022801"/>
    </source>
</evidence>
<dbReference type="AlphaFoldDB" id="A0A6L2JNH6"/>
<dbReference type="EMBL" id="BKCJ010000899">
    <property type="protein sequence ID" value="GEU37204.1"/>
    <property type="molecule type" value="Genomic_DNA"/>
</dbReference>
<keyword evidence="1" id="KW-0479">Metal-binding</keyword>
<dbReference type="Gene3D" id="3.30.420.10">
    <property type="entry name" value="Ribonuclease H-like superfamily/Ribonuclease H"/>
    <property type="match status" value="1"/>
</dbReference>
<proteinExistence type="predicted"/>
<evidence type="ECO:0000313" key="5">
    <source>
        <dbReference type="EMBL" id="GEU37204.1"/>
    </source>
</evidence>
<dbReference type="InterPro" id="IPR036397">
    <property type="entry name" value="RNaseH_sf"/>
</dbReference>
<evidence type="ECO:0000256" key="1">
    <source>
        <dbReference type="ARBA" id="ARBA00022723"/>
    </source>
</evidence>
<name>A0A6L2JNH6_TANCI</name>
<dbReference type="GO" id="GO:0046872">
    <property type="term" value="F:metal ion binding"/>
    <property type="evidence" value="ECO:0007669"/>
    <property type="project" value="UniProtKB-KW"/>
</dbReference>
<dbReference type="Pfam" id="PF07727">
    <property type="entry name" value="RVT_2"/>
    <property type="match status" value="1"/>
</dbReference>
<evidence type="ECO:0000259" key="4">
    <source>
        <dbReference type="Pfam" id="PF07727"/>
    </source>
</evidence>
<keyword evidence="2" id="KW-0378">Hydrolase</keyword>
<evidence type="ECO:0000256" key="3">
    <source>
        <dbReference type="SAM" id="Coils"/>
    </source>
</evidence>
<sequence length="907" mass="102999">MTDVKLVRDLHKTKVDQLHAYLGQHEFYTNGVCLMHERNLDPLALVATHQMTQKRDESWFKDKVLLVQAQADGQILHEEELAFLADLGIAEAQTTQTAITHNVTYQADELDAYDFDCDEINTAKVALMENLSHYGLDDLAENSVNSPKPTPSTRPTQVEVPKVSMVNTSLKKLKHHLASFDVVVKERTTTTAITEGTWGFEHTKACFRDEIIPFVKALKDLFNSFDQFLVDELSEVQNVFLQMEQAVEQHQEKIKRELEEIETINIELDHRVTKLIAENEHLKQINVCPLTRITTTAKVPLRKPIALESNPPKPVVTLVYSRKPKESRNNVSVSKSKINKLLSANKKEHNKSWGSTVSNVPSSSIDECRLSKLFSDLEVAFRQHACFIGSLEGVDLLSGCRGNNLYTLSLGDMMRQGLVRGLPKLKFEKDHLCYACAMGKSKKKSQKPKSEDTNQEKLYLLHMHLCGPMRVESVNGKKYILVEISHETSVARSPQQNDVVKRRNRTLIEAARAMLIYARALLFFWAEAVATECFTQNRSIIRLRHGKTPYEHLHDKLPDLSYFYVFGALCYPTNDSENVGKLQLKAHIDAPSPSKTQTTLETQPLVIPNDVEEDNHDIKVAHMGNDPFFGMPTPEVSSDQSLSTESIHTIVHPDHQISEHNSKSTKDHPLENIIGQLARPIEAMQEELIEFERLEVWELVPRPDKVMVITLKWIYKMKLDKLGILRLEAIRIFLAFAAHKNVVIYQMDVKTAFLNGNLREEVYVSQPDGFVSKYALESLKKYNFKSCDPVDTPMVEKSKIDKDKEGKVVDPSHYRAFAYADHAGCQDTRHSTSGSLQFMRDGFISWSSKRKKSDAISSTEAEYIALFGCCAQILWMRSQLTDYGLGFNKIPMYCDNKSAIVLCCNNV</sequence>
<keyword evidence="3" id="KW-0175">Coiled coil</keyword>
<feature type="coiled-coil region" evidence="3">
    <location>
        <begin position="233"/>
        <end position="267"/>
    </location>
</feature>
<organism evidence="5">
    <name type="scientific">Tanacetum cinerariifolium</name>
    <name type="common">Dalmatian daisy</name>
    <name type="synonym">Chrysanthemum cinerariifolium</name>
    <dbReference type="NCBI Taxonomy" id="118510"/>
    <lineage>
        <taxon>Eukaryota</taxon>
        <taxon>Viridiplantae</taxon>
        <taxon>Streptophyta</taxon>
        <taxon>Embryophyta</taxon>
        <taxon>Tracheophyta</taxon>
        <taxon>Spermatophyta</taxon>
        <taxon>Magnoliopsida</taxon>
        <taxon>eudicotyledons</taxon>
        <taxon>Gunneridae</taxon>
        <taxon>Pentapetalae</taxon>
        <taxon>asterids</taxon>
        <taxon>campanulids</taxon>
        <taxon>Asterales</taxon>
        <taxon>Asteraceae</taxon>
        <taxon>Asteroideae</taxon>
        <taxon>Anthemideae</taxon>
        <taxon>Anthemidinae</taxon>
        <taxon>Tanacetum</taxon>
    </lineage>
</organism>
<dbReference type="InterPro" id="IPR013103">
    <property type="entry name" value="RVT_2"/>
</dbReference>
<dbReference type="GO" id="GO:0016787">
    <property type="term" value="F:hydrolase activity"/>
    <property type="evidence" value="ECO:0007669"/>
    <property type="project" value="UniProtKB-KW"/>
</dbReference>
<comment type="caution">
    <text evidence="5">The sequence shown here is derived from an EMBL/GenBank/DDBJ whole genome shotgun (WGS) entry which is preliminary data.</text>
</comment>
<dbReference type="InterPro" id="IPR039537">
    <property type="entry name" value="Retrotran_Ty1/copia-like"/>
</dbReference>